<keyword evidence="8" id="KW-0067">ATP-binding</keyword>
<evidence type="ECO:0000256" key="4">
    <source>
        <dbReference type="ARBA" id="ARBA00022490"/>
    </source>
</evidence>
<dbReference type="Gene3D" id="3.40.50.300">
    <property type="entry name" value="P-loop containing nucleotide triphosphate hydrolases"/>
    <property type="match status" value="1"/>
</dbReference>
<dbReference type="PANTHER" id="PTHR33540:SF2">
    <property type="entry name" value="TRNA THREONYLCARBAMOYLADENOSINE BIOSYNTHESIS PROTEIN TSAE"/>
    <property type="match status" value="1"/>
</dbReference>
<dbReference type="AlphaFoldDB" id="A0A9D1EMF3"/>
<evidence type="ECO:0000256" key="3">
    <source>
        <dbReference type="ARBA" id="ARBA00019010"/>
    </source>
</evidence>
<dbReference type="GO" id="GO:0002949">
    <property type="term" value="P:tRNA threonylcarbamoyladenosine modification"/>
    <property type="evidence" value="ECO:0007669"/>
    <property type="project" value="InterPro"/>
</dbReference>
<keyword evidence="9" id="KW-0460">Magnesium</keyword>
<dbReference type="Pfam" id="PF02367">
    <property type="entry name" value="TsaE"/>
    <property type="match status" value="1"/>
</dbReference>
<comment type="similarity">
    <text evidence="2">Belongs to the TsaE family.</text>
</comment>
<keyword evidence="4" id="KW-0963">Cytoplasm</keyword>
<name>A0A9D1EMF3_9FIRM</name>
<evidence type="ECO:0000256" key="8">
    <source>
        <dbReference type="ARBA" id="ARBA00022840"/>
    </source>
</evidence>
<gene>
    <name evidence="11" type="primary">tsaE</name>
    <name evidence="11" type="ORF">IAD01_00575</name>
</gene>
<dbReference type="GO" id="GO:0005737">
    <property type="term" value="C:cytoplasm"/>
    <property type="evidence" value="ECO:0007669"/>
    <property type="project" value="UniProtKB-SubCell"/>
</dbReference>
<sequence>MSATVYTHSASETISLGKKIGRLLKGGDIIAFKGGMGMGKTTITHGIAMGMGLRDDVSSPTFALVNEYSGDGALTLYHFDMYRISGADELESIGFYDYLSDDCAAVIEWSENIADELPPDAIVIQIEKTGENDRKITISGGDRFDGIGN</sequence>
<evidence type="ECO:0000256" key="10">
    <source>
        <dbReference type="ARBA" id="ARBA00032441"/>
    </source>
</evidence>
<dbReference type="GO" id="GO:0005524">
    <property type="term" value="F:ATP binding"/>
    <property type="evidence" value="ECO:0007669"/>
    <property type="project" value="UniProtKB-KW"/>
</dbReference>
<keyword evidence="5" id="KW-0819">tRNA processing</keyword>
<dbReference type="SUPFAM" id="SSF52540">
    <property type="entry name" value="P-loop containing nucleoside triphosphate hydrolases"/>
    <property type="match status" value="1"/>
</dbReference>
<evidence type="ECO:0000313" key="12">
    <source>
        <dbReference type="Proteomes" id="UP000823982"/>
    </source>
</evidence>
<reference evidence="11" key="1">
    <citation type="submission" date="2020-10" db="EMBL/GenBank/DDBJ databases">
        <authorList>
            <person name="Gilroy R."/>
        </authorList>
    </citation>
    <scope>NUCLEOTIDE SEQUENCE</scope>
    <source>
        <strain evidence="11">CHK157-1446</strain>
    </source>
</reference>
<keyword evidence="7" id="KW-0547">Nucleotide-binding</keyword>
<evidence type="ECO:0000256" key="9">
    <source>
        <dbReference type="ARBA" id="ARBA00022842"/>
    </source>
</evidence>
<dbReference type="InterPro" id="IPR027417">
    <property type="entry name" value="P-loop_NTPase"/>
</dbReference>
<organism evidence="11 12">
    <name type="scientific">Candidatus Faeciplasma gallinarum</name>
    <dbReference type="NCBI Taxonomy" id="2840799"/>
    <lineage>
        <taxon>Bacteria</taxon>
        <taxon>Bacillati</taxon>
        <taxon>Bacillota</taxon>
        <taxon>Clostridia</taxon>
        <taxon>Eubacteriales</taxon>
        <taxon>Oscillospiraceae</taxon>
        <taxon>Oscillospiraceae incertae sedis</taxon>
        <taxon>Candidatus Faeciplasma</taxon>
    </lineage>
</organism>
<evidence type="ECO:0000256" key="6">
    <source>
        <dbReference type="ARBA" id="ARBA00022723"/>
    </source>
</evidence>
<dbReference type="Proteomes" id="UP000823982">
    <property type="component" value="Unassembled WGS sequence"/>
</dbReference>
<comment type="subcellular location">
    <subcellularLocation>
        <location evidence="1">Cytoplasm</location>
    </subcellularLocation>
</comment>
<proteinExistence type="inferred from homology"/>
<dbReference type="InterPro" id="IPR003442">
    <property type="entry name" value="T6A_TsaE"/>
</dbReference>
<keyword evidence="6" id="KW-0479">Metal-binding</keyword>
<dbReference type="NCBIfam" id="TIGR00150">
    <property type="entry name" value="T6A_YjeE"/>
    <property type="match status" value="1"/>
</dbReference>
<evidence type="ECO:0000256" key="1">
    <source>
        <dbReference type="ARBA" id="ARBA00004496"/>
    </source>
</evidence>
<dbReference type="GO" id="GO:0046872">
    <property type="term" value="F:metal ion binding"/>
    <property type="evidence" value="ECO:0007669"/>
    <property type="project" value="UniProtKB-KW"/>
</dbReference>
<evidence type="ECO:0000256" key="2">
    <source>
        <dbReference type="ARBA" id="ARBA00007599"/>
    </source>
</evidence>
<accession>A0A9D1EMF3</accession>
<evidence type="ECO:0000313" key="11">
    <source>
        <dbReference type="EMBL" id="HIS23891.1"/>
    </source>
</evidence>
<dbReference type="EMBL" id="DVIR01000006">
    <property type="protein sequence ID" value="HIS23891.1"/>
    <property type="molecule type" value="Genomic_DNA"/>
</dbReference>
<reference evidence="11" key="2">
    <citation type="journal article" date="2021" name="PeerJ">
        <title>Extensive microbial diversity within the chicken gut microbiome revealed by metagenomics and culture.</title>
        <authorList>
            <person name="Gilroy R."/>
            <person name="Ravi A."/>
            <person name="Getino M."/>
            <person name="Pursley I."/>
            <person name="Horton D.L."/>
            <person name="Alikhan N.F."/>
            <person name="Baker D."/>
            <person name="Gharbi K."/>
            <person name="Hall N."/>
            <person name="Watson M."/>
            <person name="Adriaenssens E.M."/>
            <person name="Foster-Nyarko E."/>
            <person name="Jarju S."/>
            <person name="Secka A."/>
            <person name="Antonio M."/>
            <person name="Oren A."/>
            <person name="Chaudhuri R.R."/>
            <person name="La Ragione R."/>
            <person name="Hildebrand F."/>
            <person name="Pallen M.J."/>
        </authorList>
    </citation>
    <scope>NUCLEOTIDE SEQUENCE</scope>
    <source>
        <strain evidence="11">CHK157-1446</strain>
    </source>
</reference>
<comment type="caution">
    <text evidence="11">The sequence shown here is derived from an EMBL/GenBank/DDBJ whole genome shotgun (WGS) entry which is preliminary data.</text>
</comment>
<evidence type="ECO:0000256" key="7">
    <source>
        <dbReference type="ARBA" id="ARBA00022741"/>
    </source>
</evidence>
<evidence type="ECO:0000256" key="5">
    <source>
        <dbReference type="ARBA" id="ARBA00022694"/>
    </source>
</evidence>
<dbReference type="PANTHER" id="PTHR33540">
    <property type="entry name" value="TRNA THREONYLCARBAMOYLADENOSINE BIOSYNTHESIS PROTEIN TSAE"/>
    <property type="match status" value="1"/>
</dbReference>
<protein>
    <recommendedName>
        <fullName evidence="3">tRNA threonylcarbamoyladenosine biosynthesis protein TsaE</fullName>
    </recommendedName>
    <alternativeName>
        <fullName evidence="10">t(6)A37 threonylcarbamoyladenosine biosynthesis protein TsaE</fullName>
    </alternativeName>
</protein>